<protein>
    <submittedName>
        <fullName evidence="1">DUF4250 domain-containing protein</fullName>
    </submittedName>
</protein>
<accession>A0ABU9GMB4</accession>
<comment type="caution">
    <text evidence="1">The sequence shown here is derived from an EMBL/GenBank/DDBJ whole genome shotgun (WGS) entry which is preliminary data.</text>
</comment>
<dbReference type="Pfam" id="PF14056">
    <property type="entry name" value="DUF4250"/>
    <property type="match status" value="1"/>
</dbReference>
<dbReference type="Proteomes" id="UP001369082">
    <property type="component" value="Unassembled WGS sequence"/>
</dbReference>
<organism evidence="1 2">
    <name type="scientific">Psychromonas aquatilis</name>
    <dbReference type="NCBI Taxonomy" id="2005072"/>
    <lineage>
        <taxon>Bacteria</taxon>
        <taxon>Pseudomonadati</taxon>
        <taxon>Pseudomonadota</taxon>
        <taxon>Gammaproteobacteria</taxon>
        <taxon>Alteromonadales</taxon>
        <taxon>Psychromonadaceae</taxon>
        <taxon>Psychromonas</taxon>
    </lineage>
</organism>
<evidence type="ECO:0000313" key="1">
    <source>
        <dbReference type="EMBL" id="MEL0628467.1"/>
    </source>
</evidence>
<keyword evidence="2" id="KW-1185">Reference proteome</keyword>
<sequence length="63" mass="7445">MLENYKKMDINMLFSIVNMKLRNENQSIADLCTTYDLDANTLTRRLKDNGFIYDPAHKQFKKA</sequence>
<reference evidence="1 2" key="1">
    <citation type="submission" date="2024-02" db="EMBL/GenBank/DDBJ databases">
        <title>Bacteria isolated from the canopy kelp, Nereocystis luetkeana.</title>
        <authorList>
            <person name="Pfister C.A."/>
            <person name="Younker I.T."/>
            <person name="Light S.H."/>
        </authorList>
    </citation>
    <scope>NUCLEOTIDE SEQUENCE [LARGE SCALE GENOMIC DNA]</scope>
    <source>
        <strain evidence="1 2">TI.1.05</strain>
    </source>
</reference>
<gene>
    <name evidence="1" type="ORF">V6256_02510</name>
</gene>
<dbReference type="InterPro" id="IPR025346">
    <property type="entry name" value="DUF4250"/>
</dbReference>
<proteinExistence type="predicted"/>
<evidence type="ECO:0000313" key="2">
    <source>
        <dbReference type="Proteomes" id="UP001369082"/>
    </source>
</evidence>
<name>A0ABU9GMB4_9GAMM</name>
<dbReference type="RefSeq" id="WP_341596437.1">
    <property type="nucleotide sequence ID" value="NZ_JBAKAZ010000006.1"/>
</dbReference>
<dbReference type="EMBL" id="JBAKAZ010000006">
    <property type="protein sequence ID" value="MEL0628467.1"/>
    <property type="molecule type" value="Genomic_DNA"/>
</dbReference>